<comment type="caution">
    <text evidence="2">The sequence shown here is derived from an EMBL/GenBank/DDBJ whole genome shotgun (WGS) entry which is preliminary data.</text>
</comment>
<name>A0A9R1UJ30_LACSA</name>
<dbReference type="AlphaFoldDB" id="A0A9R1UJ30"/>
<feature type="compositionally biased region" description="Basic and acidic residues" evidence="1">
    <location>
        <begin position="9"/>
        <end position="23"/>
    </location>
</feature>
<keyword evidence="3" id="KW-1185">Reference proteome</keyword>
<dbReference type="Proteomes" id="UP000235145">
    <property type="component" value="Unassembled WGS sequence"/>
</dbReference>
<feature type="region of interest" description="Disordered" evidence="1">
    <location>
        <begin position="1"/>
        <end position="23"/>
    </location>
</feature>
<protein>
    <submittedName>
        <fullName evidence="2">Uncharacterized protein</fullName>
    </submittedName>
</protein>
<organism evidence="2 3">
    <name type="scientific">Lactuca sativa</name>
    <name type="common">Garden lettuce</name>
    <dbReference type="NCBI Taxonomy" id="4236"/>
    <lineage>
        <taxon>Eukaryota</taxon>
        <taxon>Viridiplantae</taxon>
        <taxon>Streptophyta</taxon>
        <taxon>Embryophyta</taxon>
        <taxon>Tracheophyta</taxon>
        <taxon>Spermatophyta</taxon>
        <taxon>Magnoliopsida</taxon>
        <taxon>eudicotyledons</taxon>
        <taxon>Gunneridae</taxon>
        <taxon>Pentapetalae</taxon>
        <taxon>asterids</taxon>
        <taxon>campanulids</taxon>
        <taxon>Asterales</taxon>
        <taxon>Asteraceae</taxon>
        <taxon>Cichorioideae</taxon>
        <taxon>Cichorieae</taxon>
        <taxon>Lactucinae</taxon>
        <taxon>Lactuca</taxon>
    </lineage>
</organism>
<evidence type="ECO:0000256" key="1">
    <source>
        <dbReference type="SAM" id="MobiDB-lite"/>
    </source>
</evidence>
<evidence type="ECO:0000313" key="3">
    <source>
        <dbReference type="Proteomes" id="UP000235145"/>
    </source>
</evidence>
<reference evidence="2 3" key="1">
    <citation type="journal article" date="2017" name="Nat. Commun.">
        <title>Genome assembly with in vitro proximity ligation data and whole-genome triplication in lettuce.</title>
        <authorList>
            <person name="Reyes-Chin-Wo S."/>
            <person name="Wang Z."/>
            <person name="Yang X."/>
            <person name="Kozik A."/>
            <person name="Arikit S."/>
            <person name="Song C."/>
            <person name="Xia L."/>
            <person name="Froenicke L."/>
            <person name="Lavelle D.O."/>
            <person name="Truco M.J."/>
            <person name="Xia R."/>
            <person name="Zhu S."/>
            <person name="Xu C."/>
            <person name="Xu H."/>
            <person name="Xu X."/>
            <person name="Cox K."/>
            <person name="Korf I."/>
            <person name="Meyers B.C."/>
            <person name="Michelmore R.W."/>
        </authorList>
    </citation>
    <scope>NUCLEOTIDE SEQUENCE [LARGE SCALE GENOMIC DNA]</scope>
    <source>
        <strain evidence="3">cv. Salinas</strain>
        <tissue evidence="2">Seedlings</tissue>
    </source>
</reference>
<sequence length="97" mass="10903">MDGYGSSEPTRDPETKKKYSPDRCHTFDSGEFKMMSGNYIAIDNQNVYGSVPVKLLLVFFNCVFITSIQLSKPFPHLEHKARSQALLDLPAMPMACV</sequence>
<accession>A0A9R1UJ30</accession>
<gene>
    <name evidence="2" type="ORF">LSAT_V11C900455980</name>
</gene>
<dbReference type="EMBL" id="NBSK02000009">
    <property type="protein sequence ID" value="KAJ0188069.1"/>
    <property type="molecule type" value="Genomic_DNA"/>
</dbReference>
<evidence type="ECO:0000313" key="2">
    <source>
        <dbReference type="EMBL" id="KAJ0188069.1"/>
    </source>
</evidence>
<proteinExistence type="predicted"/>